<protein>
    <submittedName>
        <fullName evidence="1">Uncharacterized protein</fullName>
    </submittedName>
</protein>
<dbReference type="HOGENOM" id="CLU_1907203_0_0_1"/>
<gene>
    <name evidence="1" type="ORF">DI09_49p110</name>
</gene>
<name>A0A098VTE7_9MICR</name>
<dbReference type="RefSeq" id="XP_013237408.1">
    <property type="nucleotide sequence ID" value="XM_013381954.1"/>
</dbReference>
<dbReference type="InterPro" id="IPR027417">
    <property type="entry name" value="P-loop_NTPase"/>
</dbReference>
<reference evidence="1 2" key="1">
    <citation type="submission" date="2014-04" db="EMBL/GenBank/DDBJ databases">
        <title>A new species of microsporidia sheds light on the evolution of extreme parasitism.</title>
        <authorList>
            <person name="Haag K.L."/>
            <person name="James T.Y."/>
            <person name="Larsson R."/>
            <person name="Schaer T.M."/>
            <person name="Refardt D."/>
            <person name="Pombert J.-F."/>
            <person name="Ebert D."/>
        </authorList>
    </citation>
    <scope>NUCLEOTIDE SEQUENCE [LARGE SCALE GENOMIC DNA]</scope>
    <source>
        <strain evidence="1 2">UGP3</strain>
        <tissue evidence="1">Spores</tissue>
    </source>
</reference>
<dbReference type="Proteomes" id="UP000029725">
    <property type="component" value="Unassembled WGS sequence"/>
</dbReference>
<dbReference type="AlphaFoldDB" id="A0A098VTE7"/>
<evidence type="ECO:0000313" key="2">
    <source>
        <dbReference type="Proteomes" id="UP000029725"/>
    </source>
</evidence>
<comment type="caution">
    <text evidence="1">The sequence shown here is derived from an EMBL/GenBank/DDBJ whole genome shotgun (WGS) entry which is preliminary data.</text>
</comment>
<sequence length="133" mass="14407">MSKDPNDINSLTNNRDTIALLPADVSNLGIANIPNQAYRFAMKQGLSLNLLFAGQGDVGKKAFLQSLLEVSIDSSSPREYVPFATLENSNGASLEEVSLCNGQKIIELASLQVPPEAILEKFRASIDPIDIQF</sequence>
<dbReference type="EMBL" id="JMKJ01000443">
    <property type="protein sequence ID" value="KGG50981.1"/>
    <property type="molecule type" value="Genomic_DNA"/>
</dbReference>
<evidence type="ECO:0000313" key="1">
    <source>
        <dbReference type="EMBL" id="KGG50981.1"/>
    </source>
</evidence>
<dbReference type="GeneID" id="25260124"/>
<dbReference type="Gene3D" id="3.40.50.300">
    <property type="entry name" value="P-loop containing nucleotide triphosphate hydrolases"/>
    <property type="match status" value="1"/>
</dbReference>
<accession>A0A098VTE7</accession>
<organism evidence="1 2">
    <name type="scientific">Mitosporidium daphniae</name>
    <dbReference type="NCBI Taxonomy" id="1485682"/>
    <lineage>
        <taxon>Eukaryota</taxon>
        <taxon>Fungi</taxon>
        <taxon>Fungi incertae sedis</taxon>
        <taxon>Microsporidia</taxon>
        <taxon>Mitosporidium</taxon>
    </lineage>
</organism>
<keyword evidence="2" id="KW-1185">Reference proteome</keyword>
<proteinExistence type="predicted"/>
<dbReference type="VEuPathDB" id="MicrosporidiaDB:DI09_49p110"/>